<dbReference type="Gene3D" id="3.40.120.10">
    <property type="entry name" value="Alpha-D-Glucose-1,6-Bisphosphate, subunit A, domain 3"/>
    <property type="match status" value="3"/>
</dbReference>
<feature type="domain" description="Alpha-D-phosphohexomutase alpha/beta/alpha" evidence="13">
    <location>
        <begin position="341"/>
        <end position="475"/>
    </location>
</feature>
<dbReference type="Pfam" id="PF02878">
    <property type="entry name" value="PGM_PMM_I"/>
    <property type="match status" value="1"/>
</dbReference>
<evidence type="ECO:0008006" key="16">
    <source>
        <dbReference type="Google" id="ProtNLM"/>
    </source>
</evidence>
<keyword evidence="8" id="KW-0460">Magnesium</keyword>
<comment type="cofactor">
    <cofactor evidence="1">
        <name>Mg(2+)</name>
        <dbReference type="ChEBI" id="CHEBI:18420"/>
    </cofactor>
</comment>
<dbReference type="Proteomes" id="UP000518752">
    <property type="component" value="Unassembled WGS sequence"/>
</dbReference>
<comment type="caution">
    <text evidence="14">The sequence shown here is derived from an EMBL/GenBank/DDBJ whole genome shotgun (WGS) entry which is preliminary data.</text>
</comment>
<evidence type="ECO:0000256" key="8">
    <source>
        <dbReference type="ARBA" id="ARBA00022842"/>
    </source>
</evidence>
<gene>
    <name evidence="14" type="ORF">D9757_001672</name>
</gene>
<protein>
    <recommendedName>
        <fullName evidence="16">Phosphoglucomutase</fullName>
    </recommendedName>
</protein>
<dbReference type="GO" id="GO:0006006">
    <property type="term" value="P:glucose metabolic process"/>
    <property type="evidence" value="ECO:0007669"/>
    <property type="project" value="UniProtKB-KW"/>
</dbReference>
<comment type="similarity">
    <text evidence="3">Belongs to the phosphohexose mutase family.</text>
</comment>
<dbReference type="SUPFAM" id="SSF53738">
    <property type="entry name" value="Phosphoglucomutase, first 3 domains"/>
    <property type="match status" value="3"/>
</dbReference>
<proteinExistence type="inferred from homology"/>
<reference evidence="14 15" key="1">
    <citation type="journal article" date="2020" name="ISME J.">
        <title>Uncovering the hidden diversity of litter-decomposition mechanisms in mushroom-forming fungi.</title>
        <authorList>
            <person name="Floudas D."/>
            <person name="Bentzer J."/>
            <person name="Ahren D."/>
            <person name="Johansson T."/>
            <person name="Persson P."/>
            <person name="Tunlid A."/>
        </authorList>
    </citation>
    <scope>NUCLEOTIDE SEQUENCE [LARGE SCALE GENOMIC DNA]</scope>
    <source>
        <strain evidence="14 15">CBS 406.79</strain>
    </source>
</reference>
<keyword evidence="4" id="KW-0963">Cytoplasm</keyword>
<feature type="domain" description="Alpha-D-phosphohexomutase alpha/beta/alpha" evidence="12">
    <location>
        <begin position="210"/>
        <end position="308"/>
    </location>
</feature>
<dbReference type="AlphaFoldDB" id="A0A8H5HYK3"/>
<dbReference type="GO" id="GO:0006166">
    <property type="term" value="P:purine ribonucleoside salvage"/>
    <property type="evidence" value="ECO:0007669"/>
    <property type="project" value="TreeGrafter"/>
</dbReference>
<feature type="domain" description="Alpha-D-phosphohexomutase alpha/beta/alpha" evidence="11">
    <location>
        <begin position="45"/>
        <end position="183"/>
    </location>
</feature>
<comment type="subcellular location">
    <subcellularLocation>
        <location evidence="2">Cytoplasm</location>
    </subcellularLocation>
</comment>
<evidence type="ECO:0000313" key="14">
    <source>
        <dbReference type="EMBL" id="KAF5391768.1"/>
    </source>
</evidence>
<evidence type="ECO:0000256" key="7">
    <source>
        <dbReference type="ARBA" id="ARBA00022723"/>
    </source>
</evidence>
<keyword evidence="7" id="KW-0479">Metal-binding</keyword>
<dbReference type="GO" id="GO:0005634">
    <property type="term" value="C:nucleus"/>
    <property type="evidence" value="ECO:0007669"/>
    <property type="project" value="TreeGrafter"/>
</dbReference>
<dbReference type="InterPro" id="IPR005845">
    <property type="entry name" value="A-D-PHexomutase_a/b/a-II"/>
</dbReference>
<dbReference type="GO" id="GO:0000287">
    <property type="term" value="F:magnesium ion binding"/>
    <property type="evidence" value="ECO:0007669"/>
    <property type="project" value="InterPro"/>
</dbReference>
<dbReference type="InterPro" id="IPR016066">
    <property type="entry name" value="A-D-PHexomutase_CS"/>
</dbReference>
<evidence type="ECO:0000256" key="3">
    <source>
        <dbReference type="ARBA" id="ARBA00010231"/>
    </source>
</evidence>
<evidence type="ECO:0000259" key="13">
    <source>
        <dbReference type="Pfam" id="PF02880"/>
    </source>
</evidence>
<dbReference type="InterPro" id="IPR005846">
    <property type="entry name" value="A-D-PHexomutase_a/b/a-III"/>
</dbReference>
<sequence>MSQSLNELVDSWLRTDQNQSTRSEIMTLREKGDTQELERRLKTRIEFGTAGLRGRMEAGWARMNDLIVIQTSQGLCQYVLNQVKDAASRGVVIGHDHRCNSEKWAELTAAAFLERGVKVYLYRGLVHTPLVPFGVKRLNAACGVMITASHNPKDDNGYKVYWENAVQIIAPHDKGISDSIQANLTPKVWSVHQIHSSPSCLDVTEAIKDEYFSAIEALKHPHYTLSQKPLVFVNTSMHGVGHPFVLRALRSYGIEITPVKEQMLPDPAFPTVPFPNPEEKGALDLAIQHARDCGADYVLAQDPDSDRCDEFLPFAAFGLLLSNRFSACQVESSTGRVIAFTGDQLGTIFAAHVFQAYRDAGKPLSRLAMVASTVSSKMIEAIAEKEGFKFVECLTGEPLPYDICFKYIGNTALDLSAEGFDVPFGYEEAIGYMFGSEIRDKDGVAGSVMFAQLAELLHAEGKTVYAYLEELYRRYGYFKVPISMVLFRWHERIVTIPQTSNSYYVCRDPQIIDKIFARLRNYSGQKSDQKPDYPRNIAGVKITRVIDLTTGYDSGNLPSFQPSLPLSSGHMIQFRGEDRAEGTSVVLTVRTSGTEPKIKYYLEGHGKDSDVVEPLLTRAVSELSDTWMQAQVYHLEQP</sequence>
<dbReference type="GO" id="GO:0005737">
    <property type="term" value="C:cytoplasm"/>
    <property type="evidence" value="ECO:0007669"/>
    <property type="project" value="UniProtKB-SubCell"/>
</dbReference>
<keyword evidence="9" id="KW-0413">Isomerase</keyword>
<dbReference type="InterPro" id="IPR016055">
    <property type="entry name" value="A-D-PHexomutase_a/b/a-I/II/III"/>
</dbReference>
<evidence type="ECO:0000256" key="5">
    <source>
        <dbReference type="ARBA" id="ARBA00022526"/>
    </source>
</evidence>
<dbReference type="OrthoDB" id="8300170at2759"/>
<name>A0A8H5HYK3_9AGAR</name>
<evidence type="ECO:0000256" key="1">
    <source>
        <dbReference type="ARBA" id="ARBA00001946"/>
    </source>
</evidence>
<dbReference type="PANTHER" id="PTHR45745">
    <property type="entry name" value="PHOSPHOMANNOMUTASE 45A"/>
    <property type="match status" value="1"/>
</dbReference>
<evidence type="ECO:0000259" key="11">
    <source>
        <dbReference type="Pfam" id="PF02878"/>
    </source>
</evidence>
<evidence type="ECO:0000256" key="6">
    <source>
        <dbReference type="ARBA" id="ARBA00022553"/>
    </source>
</evidence>
<evidence type="ECO:0000256" key="9">
    <source>
        <dbReference type="ARBA" id="ARBA00023235"/>
    </source>
</evidence>
<dbReference type="CDD" id="cd05799">
    <property type="entry name" value="PGM2"/>
    <property type="match status" value="1"/>
</dbReference>
<evidence type="ECO:0000256" key="2">
    <source>
        <dbReference type="ARBA" id="ARBA00004496"/>
    </source>
</evidence>
<dbReference type="GO" id="GO:0008973">
    <property type="term" value="F:phosphopentomutase activity"/>
    <property type="evidence" value="ECO:0007669"/>
    <property type="project" value="TreeGrafter"/>
</dbReference>
<dbReference type="InterPro" id="IPR036900">
    <property type="entry name" value="A-D-PHexomutase_C_sf"/>
</dbReference>
<dbReference type="SUPFAM" id="SSF55957">
    <property type="entry name" value="Phosphoglucomutase, C-terminal domain"/>
    <property type="match status" value="1"/>
</dbReference>
<dbReference type="InterPro" id="IPR005844">
    <property type="entry name" value="A-D-PHexomutase_a/b/a-I"/>
</dbReference>
<evidence type="ECO:0000256" key="4">
    <source>
        <dbReference type="ARBA" id="ARBA00022490"/>
    </source>
</evidence>
<accession>A0A8H5HYK3</accession>
<keyword evidence="5" id="KW-0313">Glucose metabolism</keyword>
<evidence type="ECO:0000313" key="15">
    <source>
        <dbReference type="Proteomes" id="UP000518752"/>
    </source>
</evidence>
<dbReference type="Pfam" id="PF02879">
    <property type="entry name" value="PGM_PMM_II"/>
    <property type="match status" value="1"/>
</dbReference>
<organism evidence="14 15">
    <name type="scientific">Collybiopsis confluens</name>
    <dbReference type="NCBI Taxonomy" id="2823264"/>
    <lineage>
        <taxon>Eukaryota</taxon>
        <taxon>Fungi</taxon>
        <taxon>Dikarya</taxon>
        <taxon>Basidiomycota</taxon>
        <taxon>Agaricomycotina</taxon>
        <taxon>Agaricomycetes</taxon>
        <taxon>Agaricomycetidae</taxon>
        <taxon>Agaricales</taxon>
        <taxon>Marasmiineae</taxon>
        <taxon>Omphalotaceae</taxon>
        <taxon>Collybiopsis</taxon>
    </lineage>
</organism>
<evidence type="ECO:0000256" key="10">
    <source>
        <dbReference type="ARBA" id="ARBA00023277"/>
    </source>
</evidence>
<keyword evidence="10" id="KW-0119">Carbohydrate metabolism</keyword>
<dbReference type="Pfam" id="PF02880">
    <property type="entry name" value="PGM_PMM_III"/>
    <property type="match status" value="1"/>
</dbReference>
<keyword evidence="6" id="KW-0597">Phosphoprotein</keyword>
<dbReference type="PANTHER" id="PTHR45745:SF1">
    <property type="entry name" value="PHOSPHOGLUCOMUTASE 2B-RELATED"/>
    <property type="match status" value="1"/>
</dbReference>
<keyword evidence="15" id="KW-1185">Reference proteome</keyword>
<dbReference type="PROSITE" id="PS00710">
    <property type="entry name" value="PGM_PMM"/>
    <property type="match status" value="1"/>
</dbReference>
<dbReference type="FunFam" id="3.40.120.10:FF:000035">
    <property type="entry name" value="Pgm3p"/>
    <property type="match status" value="1"/>
</dbReference>
<dbReference type="EMBL" id="JAACJN010000008">
    <property type="protein sequence ID" value="KAF5391768.1"/>
    <property type="molecule type" value="Genomic_DNA"/>
</dbReference>
<evidence type="ECO:0000259" key="12">
    <source>
        <dbReference type="Pfam" id="PF02879"/>
    </source>
</evidence>